<evidence type="ECO:0000313" key="1">
    <source>
        <dbReference type="EMBL" id="SAK56752.1"/>
    </source>
</evidence>
<evidence type="ECO:0000313" key="2">
    <source>
        <dbReference type="Proteomes" id="UP000054624"/>
    </source>
</evidence>
<name>A0A158AG01_9BURK</name>
<keyword evidence="2" id="KW-1185">Reference proteome</keyword>
<dbReference type="Proteomes" id="UP000054624">
    <property type="component" value="Unassembled WGS sequence"/>
</dbReference>
<dbReference type="STRING" id="1777137.AWB76_02348"/>
<gene>
    <name evidence="1" type="ORF">AWB76_02348</name>
</gene>
<protein>
    <submittedName>
        <fullName evidence="1">Uncharacterized protein</fullName>
    </submittedName>
</protein>
<sequence>MRPALSINKTSQLALEIPVSQPILDCAQAVAPQSGALRVSICLPAARQTDWNA</sequence>
<dbReference type="EMBL" id="FCOI02000006">
    <property type="protein sequence ID" value="SAK56752.1"/>
    <property type="molecule type" value="Genomic_DNA"/>
</dbReference>
<dbReference type="AlphaFoldDB" id="A0A158AG01"/>
<organism evidence="1 2">
    <name type="scientific">Caballeronia temeraria</name>
    <dbReference type="NCBI Taxonomy" id="1777137"/>
    <lineage>
        <taxon>Bacteria</taxon>
        <taxon>Pseudomonadati</taxon>
        <taxon>Pseudomonadota</taxon>
        <taxon>Betaproteobacteria</taxon>
        <taxon>Burkholderiales</taxon>
        <taxon>Burkholderiaceae</taxon>
        <taxon>Caballeronia</taxon>
    </lineage>
</organism>
<reference evidence="2" key="1">
    <citation type="submission" date="2016-01" db="EMBL/GenBank/DDBJ databases">
        <authorList>
            <person name="Peeters Charlotte."/>
        </authorList>
    </citation>
    <scope>NUCLEOTIDE SEQUENCE [LARGE SCALE GENOMIC DNA]</scope>
</reference>
<proteinExistence type="predicted"/>
<accession>A0A158AG01</accession>